<dbReference type="Gene3D" id="3.40.309.10">
    <property type="entry name" value="Aldehyde Dehydrogenase, Chain A, domain 2"/>
    <property type="match status" value="1"/>
</dbReference>
<dbReference type="InterPro" id="IPR047110">
    <property type="entry name" value="GABD/Sad-like"/>
</dbReference>
<dbReference type="HOGENOM" id="CLU_005391_1_0_7"/>
<accession>B8JGS0</accession>
<dbReference type="AlphaFoldDB" id="B8JGS0"/>
<evidence type="ECO:0000256" key="2">
    <source>
        <dbReference type="ARBA" id="ARBA00022857"/>
    </source>
</evidence>
<dbReference type="FunFam" id="3.40.605.10:FF:000012">
    <property type="entry name" value="NAD-dependent succinate-semialdehyde dehydrogenase"/>
    <property type="match status" value="1"/>
</dbReference>
<dbReference type="GO" id="GO:0004030">
    <property type="term" value="F:aldehyde dehydrogenase [NAD(P)+] activity"/>
    <property type="evidence" value="ECO:0007669"/>
    <property type="project" value="InterPro"/>
</dbReference>
<dbReference type="GO" id="GO:0004777">
    <property type="term" value="F:succinate-semialdehyde dehydrogenase (NAD+) activity"/>
    <property type="evidence" value="ECO:0007669"/>
    <property type="project" value="TreeGrafter"/>
</dbReference>
<dbReference type="InterPro" id="IPR016162">
    <property type="entry name" value="Ald_DH_N"/>
</dbReference>
<evidence type="ECO:0000256" key="3">
    <source>
        <dbReference type="ARBA" id="ARBA00023002"/>
    </source>
</evidence>
<dbReference type="Proteomes" id="UP000007089">
    <property type="component" value="Chromosome"/>
</dbReference>
<dbReference type="Gene3D" id="3.40.605.10">
    <property type="entry name" value="Aldehyde Dehydrogenase, Chain A, domain 1"/>
    <property type="match status" value="1"/>
</dbReference>
<keyword evidence="6" id="KW-1185">Reference proteome</keyword>
<keyword evidence="2" id="KW-0521">NADP</keyword>
<evidence type="ECO:0000313" key="6">
    <source>
        <dbReference type="Proteomes" id="UP000007089"/>
    </source>
</evidence>
<reference evidence="5" key="1">
    <citation type="submission" date="2009-01" db="EMBL/GenBank/DDBJ databases">
        <title>Complete sequence of Anaeromyxobacter dehalogenans 2CP-1.</title>
        <authorList>
            <consortium name="US DOE Joint Genome Institute"/>
            <person name="Lucas S."/>
            <person name="Copeland A."/>
            <person name="Lapidus A."/>
            <person name="Glavina del Rio T."/>
            <person name="Dalin E."/>
            <person name="Tice H."/>
            <person name="Bruce D."/>
            <person name="Goodwin L."/>
            <person name="Pitluck S."/>
            <person name="Saunders E."/>
            <person name="Brettin T."/>
            <person name="Detter J.C."/>
            <person name="Han C."/>
            <person name="Larimer F."/>
            <person name="Land M."/>
            <person name="Hauser L."/>
            <person name="Kyrpides N."/>
            <person name="Ovchinnikova G."/>
            <person name="Beliaev A.S."/>
            <person name="Richardson P."/>
        </authorList>
    </citation>
    <scope>NUCLEOTIDE SEQUENCE</scope>
    <source>
        <strain evidence="5">2CP-1</strain>
    </source>
</reference>
<dbReference type="FunFam" id="3.40.309.10:FF:000010">
    <property type="entry name" value="Gamma-aminobutyraldehyde dehydrogenase"/>
    <property type="match status" value="1"/>
</dbReference>
<dbReference type="PANTHER" id="PTHR43217:SF1">
    <property type="entry name" value="SUCCINATE SEMIALDEHYDE DEHYDROGENASE [NAD(P)+] SAD"/>
    <property type="match status" value="1"/>
</dbReference>
<dbReference type="InterPro" id="IPR015590">
    <property type="entry name" value="Aldehyde_DH_dom"/>
</dbReference>
<gene>
    <name evidence="5" type="ordered locus">A2cp1_3223</name>
</gene>
<evidence type="ECO:0000313" key="5">
    <source>
        <dbReference type="EMBL" id="ACL66557.1"/>
    </source>
</evidence>
<proteinExistence type="inferred from homology"/>
<dbReference type="InterPro" id="IPR044148">
    <property type="entry name" value="ALDH_GabD1-like"/>
</dbReference>
<evidence type="ECO:0000256" key="1">
    <source>
        <dbReference type="ARBA" id="ARBA00009986"/>
    </source>
</evidence>
<organism evidence="5 6">
    <name type="scientific">Anaeromyxobacter dehalogenans (strain ATCC BAA-258 / DSM 21875 / 2CP-1)</name>
    <dbReference type="NCBI Taxonomy" id="455488"/>
    <lineage>
        <taxon>Bacteria</taxon>
        <taxon>Pseudomonadati</taxon>
        <taxon>Myxococcota</taxon>
        <taxon>Myxococcia</taxon>
        <taxon>Myxococcales</taxon>
        <taxon>Cystobacterineae</taxon>
        <taxon>Anaeromyxobacteraceae</taxon>
        <taxon>Anaeromyxobacter</taxon>
    </lineage>
</organism>
<sequence>MAAMSSVNPATGEVLARFDEIADAELERRLALAAATFRSWRRVPLAERAGRMRRAAEVLEARKDALGRTMTLEMGKTLRSAVAEAEKCAWVCRFYAEHAERFLSDEVLPSSAARSYTRCLPIGPVLAVMPWNFPFWQVFRFAAPALMAGNVGVLKHASNVPQSALAIEAVFREAGFPEGCFQTLLVGSSRVQRIVEDPRIAAATLTGSEGAGSAVASAAGRVIKKTVLELGGSDAFVVMPSADLDAAVATAVTARTINNGQSCIAAKRFIVHEAISERFEQAFVKRMAALKVGDPLDAGTDVGPVVSEAELRKLSEQVDAAVKAGGRLLLGGAPSGGRGFYYPPTVIADVPPTSPSYREEIFGPVALLFRARNVDQAISIANDVPFGLGSSVWTREPAERDRFVDELEAGATFVNAMVASDPRLPFGGVKRSGYGRELAREGIREFVNLKTVVLQDAAAAAGQPGAAME</sequence>
<dbReference type="EMBL" id="CP001359">
    <property type="protein sequence ID" value="ACL66557.1"/>
    <property type="molecule type" value="Genomic_DNA"/>
</dbReference>
<dbReference type="Pfam" id="PF00171">
    <property type="entry name" value="Aldedh"/>
    <property type="match status" value="1"/>
</dbReference>
<evidence type="ECO:0000259" key="4">
    <source>
        <dbReference type="Pfam" id="PF00171"/>
    </source>
</evidence>
<dbReference type="InterPro" id="IPR016163">
    <property type="entry name" value="Ald_DH_C"/>
</dbReference>
<dbReference type="PANTHER" id="PTHR43217">
    <property type="entry name" value="SUCCINATE SEMIALDEHYDE DEHYDROGENASE [NAD(P)+] SAD"/>
    <property type="match status" value="1"/>
</dbReference>
<dbReference type="RefSeq" id="WP_015934373.1">
    <property type="nucleotide sequence ID" value="NC_011891.1"/>
</dbReference>
<dbReference type="InterPro" id="IPR016161">
    <property type="entry name" value="Ald_DH/histidinol_DH"/>
</dbReference>
<name>B8JGS0_ANAD2</name>
<dbReference type="SUPFAM" id="SSF53720">
    <property type="entry name" value="ALDH-like"/>
    <property type="match status" value="1"/>
</dbReference>
<dbReference type="KEGG" id="acp:A2cp1_3223"/>
<dbReference type="CDD" id="cd07100">
    <property type="entry name" value="ALDH_SSADH1_GabD1"/>
    <property type="match status" value="1"/>
</dbReference>
<keyword evidence="3" id="KW-0560">Oxidoreductase</keyword>
<protein>
    <submittedName>
        <fullName evidence="5">Aldehyde Dehydrogenase</fullName>
    </submittedName>
</protein>
<feature type="domain" description="Aldehyde dehydrogenase" evidence="4">
    <location>
        <begin position="4"/>
        <end position="452"/>
    </location>
</feature>
<comment type="similarity">
    <text evidence="1">Belongs to the aldehyde dehydrogenase family.</text>
</comment>